<dbReference type="GO" id="GO:0044689">
    <property type="term" value="F:7,8-didemethyl-8-hydroxy-5-deazariboflavin synthase activity"/>
    <property type="evidence" value="ECO:0007669"/>
    <property type="project" value="TreeGrafter"/>
</dbReference>
<dbReference type="SFLD" id="SFLDS00029">
    <property type="entry name" value="Radical_SAM"/>
    <property type="match status" value="1"/>
</dbReference>
<keyword evidence="9" id="KW-1185">Reference proteome</keyword>
<evidence type="ECO:0000256" key="5">
    <source>
        <dbReference type="ARBA" id="ARBA00023004"/>
    </source>
</evidence>
<dbReference type="Gene3D" id="3.20.20.70">
    <property type="entry name" value="Aldolase class I"/>
    <property type="match status" value="1"/>
</dbReference>
<evidence type="ECO:0000313" key="8">
    <source>
        <dbReference type="EMBL" id="MBE9067208.1"/>
    </source>
</evidence>
<dbReference type="GO" id="GO:0051539">
    <property type="term" value="F:4 iron, 4 sulfur cluster binding"/>
    <property type="evidence" value="ECO:0007669"/>
    <property type="project" value="UniProtKB-KW"/>
</dbReference>
<evidence type="ECO:0000256" key="4">
    <source>
        <dbReference type="ARBA" id="ARBA00022723"/>
    </source>
</evidence>
<dbReference type="SUPFAM" id="SSF102114">
    <property type="entry name" value="Radical SAM enzymes"/>
    <property type="match status" value="1"/>
</dbReference>
<dbReference type="PANTHER" id="PTHR43076:SF1">
    <property type="entry name" value="LIPOYL SYNTHASE 2"/>
    <property type="match status" value="1"/>
</dbReference>
<protein>
    <submittedName>
        <fullName evidence="8">Radical SAM protein</fullName>
    </submittedName>
</protein>
<dbReference type="InterPro" id="IPR058240">
    <property type="entry name" value="rSAM_sf"/>
</dbReference>
<keyword evidence="3" id="KW-0949">S-adenosyl-L-methionine</keyword>
<feature type="domain" description="Radical SAM core" evidence="7">
    <location>
        <begin position="54"/>
        <end position="149"/>
    </location>
</feature>
<evidence type="ECO:0000256" key="2">
    <source>
        <dbReference type="ARBA" id="ARBA00022485"/>
    </source>
</evidence>
<dbReference type="Proteomes" id="UP000615026">
    <property type="component" value="Unassembled WGS sequence"/>
</dbReference>
<evidence type="ECO:0000313" key="9">
    <source>
        <dbReference type="Proteomes" id="UP000615026"/>
    </source>
</evidence>
<gene>
    <name evidence="8" type="ORF">IQ260_11125</name>
</gene>
<feature type="non-terminal residue" evidence="8">
    <location>
        <position position="149"/>
    </location>
</feature>
<sequence>MTMATADILDRALAGQDISPADGVTLLKQTAPDAIEAIRATADRLRQQQVGDTVTYIVNRNINYTNICEQHCSFCAFRRDQGQPGAYWLSWENILEKAAAAVTEGATEICMQGGLNPTAKVDGRSLAYYQKLVATIKDRFPRLHIHAFS</sequence>
<reference evidence="8" key="1">
    <citation type="submission" date="2020-10" db="EMBL/GenBank/DDBJ databases">
        <authorList>
            <person name="Castelo-Branco R."/>
            <person name="Eusebio N."/>
            <person name="Adriana R."/>
            <person name="Vieira A."/>
            <person name="Brugerolle De Fraissinette N."/>
            <person name="Rezende De Castro R."/>
            <person name="Schneider M.P."/>
            <person name="Vasconcelos V."/>
            <person name="Leao P.N."/>
        </authorList>
    </citation>
    <scope>NUCLEOTIDE SEQUENCE</scope>
    <source>
        <strain evidence="8">LEGE 11479</strain>
    </source>
</reference>
<keyword evidence="6" id="KW-0411">Iron-sulfur</keyword>
<evidence type="ECO:0000259" key="7">
    <source>
        <dbReference type="PROSITE" id="PS51918"/>
    </source>
</evidence>
<evidence type="ECO:0000256" key="1">
    <source>
        <dbReference type="ARBA" id="ARBA00001966"/>
    </source>
</evidence>
<dbReference type="PROSITE" id="PS51918">
    <property type="entry name" value="RADICAL_SAM"/>
    <property type="match status" value="1"/>
</dbReference>
<dbReference type="InterPro" id="IPR034405">
    <property type="entry name" value="F420"/>
</dbReference>
<organism evidence="8 9">
    <name type="scientific">Leptolyngbya cf. ectocarpi LEGE 11479</name>
    <dbReference type="NCBI Taxonomy" id="1828722"/>
    <lineage>
        <taxon>Bacteria</taxon>
        <taxon>Bacillati</taxon>
        <taxon>Cyanobacteriota</taxon>
        <taxon>Cyanophyceae</taxon>
        <taxon>Leptolyngbyales</taxon>
        <taxon>Leptolyngbyaceae</taxon>
        <taxon>Leptolyngbya group</taxon>
        <taxon>Leptolyngbya</taxon>
    </lineage>
</organism>
<dbReference type="AlphaFoldDB" id="A0A928X5F4"/>
<dbReference type="InterPro" id="IPR013785">
    <property type="entry name" value="Aldolase_TIM"/>
</dbReference>
<keyword evidence="2" id="KW-0004">4Fe-4S</keyword>
<name>A0A928X5F4_LEPEC</name>
<comment type="cofactor">
    <cofactor evidence="1">
        <name>[4Fe-4S] cluster</name>
        <dbReference type="ChEBI" id="CHEBI:49883"/>
    </cofactor>
</comment>
<dbReference type="PANTHER" id="PTHR43076">
    <property type="entry name" value="FO SYNTHASE (COFH)"/>
    <property type="match status" value="1"/>
</dbReference>
<dbReference type="GO" id="GO:0046872">
    <property type="term" value="F:metal ion binding"/>
    <property type="evidence" value="ECO:0007669"/>
    <property type="project" value="UniProtKB-KW"/>
</dbReference>
<dbReference type="InterPro" id="IPR007197">
    <property type="entry name" value="rSAM"/>
</dbReference>
<accession>A0A928X5F4</accession>
<keyword evidence="4" id="KW-0479">Metal-binding</keyword>
<keyword evidence="5" id="KW-0408">Iron</keyword>
<evidence type="ECO:0000256" key="6">
    <source>
        <dbReference type="ARBA" id="ARBA00023014"/>
    </source>
</evidence>
<dbReference type="Pfam" id="PF04055">
    <property type="entry name" value="Radical_SAM"/>
    <property type="match status" value="1"/>
</dbReference>
<comment type="caution">
    <text evidence="8">The sequence shown here is derived from an EMBL/GenBank/DDBJ whole genome shotgun (WGS) entry which is preliminary data.</text>
</comment>
<proteinExistence type="predicted"/>
<evidence type="ECO:0000256" key="3">
    <source>
        <dbReference type="ARBA" id="ARBA00022691"/>
    </source>
</evidence>
<dbReference type="EMBL" id="JADEXP010000082">
    <property type="protein sequence ID" value="MBE9067208.1"/>
    <property type="molecule type" value="Genomic_DNA"/>
</dbReference>